<dbReference type="EMBL" id="CAFBAA010000004">
    <property type="protein sequence ID" value="CAB4840971.1"/>
    <property type="molecule type" value="Genomic_DNA"/>
</dbReference>
<gene>
    <name evidence="2" type="ORF">UFOPK2342_00139</name>
    <name evidence="3" type="ORF">UFOPK2423_01399</name>
    <name evidence="4" type="ORF">UFOPK3266_00275</name>
    <name evidence="5" type="ORF">UFOPK4367_01249</name>
</gene>
<feature type="transmembrane region" description="Helical" evidence="1">
    <location>
        <begin position="150"/>
        <end position="167"/>
    </location>
</feature>
<dbReference type="Pfam" id="PF19700">
    <property type="entry name" value="DUF6198"/>
    <property type="match status" value="1"/>
</dbReference>
<name>A0A6J6Q762_9ZZZZ</name>
<accession>A0A6J6Q762</accession>
<protein>
    <submittedName>
        <fullName evidence="3">Unannotated protein</fullName>
    </submittedName>
</protein>
<evidence type="ECO:0000313" key="4">
    <source>
        <dbReference type="EMBL" id="CAB4840971.1"/>
    </source>
</evidence>
<dbReference type="EMBL" id="CAEZXN010000042">
    <property type="protein sequence ID" value="CAB4705273.1"/>
    <property type="molecule type" value="Genomic_DNA"/>
</dbReference>
<feature type="transmembrane region" description="Helical" evidence="1">
    <location>
        <begin position="103"/>
        <end position="129"/>
    </location>
</feature>
<organism evidence="3">
    <name type="scientific">freshwater metagenome</name>
    <dbReference type="NCBI Taxonomy" id="449393"/>
    <lineage>
        <taxon>unclassified sequences</taxon>
        <taxon>metagenomes</taxon>
        <taxon>ecological metagenomes</taxon>
    </lineage>
</organism>
<evidence type="ECO:0000313" key="3">
    <source>
        <dbReference type="EMBL" id="CAB4705273.1"/>
    </source>
</evidence>
<dbReference type="AlphaFoldDB" id="A0A6J6Q762"/>
<dbReference type="EMBL" id="CAFBRC010000098">
    <property type="protein sequence ID" value="CAB5077475.1"/>
    <property type="molecule type" value="Genomic_DNA"/>
</dbReference>
<feature type="transmembrane region" description="Helical" evidence="1">
    <location>
        <begin position="173"/>
        <end position="190"/>
    </location>
</feature>
<feature type="transmembrane region" description="Helical" evidence="1">
    <location>
        <begin position="39"/>
        <end position="65"/>
    </location>
</feature>
<keyword evidence="1" id="KW-1133">Transmembrane helix</keyword>
<evidence type="ECO:0000313" key="2">
    <source>
        <dbReference type="EMBL" id="CAB4666118.1"/>
    </source>
</evidence>
<proteinExistence type="predicted"/>
<dbReference type="EMBL" id="CAEZXB010000002">
    <property type="protein sequence ID" value="CAB4666118.1"/>
    <property type="molecule type" value="Genomic_DNA"/>
</dbReference>
<reference evidence="3" key="1">
    <citation type="submission" date="2020-05" db="EMBL/GenBank/DDBJ databases">
        <authorList>
            <person name="Chiriac C."/>
            <person name="Salcher M."/>
            <person name="Ghai R."/>
            <person name="Kavagutti S V."/>
        </authorList>
    </citation>
    <scope>NUCLEOTIDE SEQUENCE</scope>
</reference>
<keyword evidence="1" id="KW-0472">Membrane</keyword>
<evidence type="ECO:0000256" key="1">
    <source>
        <dbReference type="SAM" id="Phobius"/>
    </source>
</evidence>
<sequence>MNFRKLPQTCFGLVIAGSGVFLALHSGLGVSPWDVLHVGLARILNVGTGTAIILTSLGVLLISILLGVKPGLGTLCDIILVGSTVNFYYRFDPITGLTSDSPFLLRVATFTLGVFITALGVATYVGAHIGAGPRDGLMVALHNRFGIKISYARLVLEAFGLLGGLILRGPVGLGTLIWSISMGYFVGFWFKRLKLTPQPVSGP</sequence>
<dbReference type="PANTHER" id="PTHR40078:SF1">
    <property type="entry name" value="INTEGRAL MEMBRANE PROTEIN"/>
    <property type="match status" value="1"/>
</dbReference>
<keyword evidence="1" id="KW-0812">Transmembrane</keyword>
<dbReference type="InterPro" id="IPR038750">
    <property type="entry name" value="YczE/YyaS-like"/>
</dbReference>
<evidence type="ECO:0000313" key="5">
    <source>
        <dbReference type="EMBL" id="CAB5077475.1"/>
    </source>
</evidence>
<feature type="transmembrane region" description="Helical" evidence="1">
    <location>
        <begin position="72"/>
        <end position="91"/>
    </location>
</feature>
<dbReference type="PANTHER" id="PTHR40078">
    <property type="entry name" value="INTEGRAL MEMBRANE PROTEIN-RELATED"/>
    <property type="match status" value="1"/>
</dbReference>